<evidence type="ECO:0000313" key="3">
    <source>
        <dbReference type="Proteomes" id="UP001235966"/>
    </source>
</evidence>
<dbReference type="EMBL" id="JAUSQW010000001">
    <property type="protein sequence ID" value="MDP9801236.1"/>
    <property type="molecule type" value="Genomic_DNA"/>
</dbReference>
<feature type="compositionally biased region" description="Pro residues" evidence="1">
    <location>
        <begin position="216"/>
        <end position="238"/>
    </location>
</feature>
<dbReference type="Proteomes" id="UP001235966">
    <property type="component" value="Unassembled WGS sequence"/>
</dbReference>
<feature type="compositionally biased region" description="Low complexity" evidence="1">
    <location>
        <begin position="180"/>
        <end position="196"/>
    </location>
</feature>
<accession>A0ABT9NBZ3</accession>
<sequence>MKKPVMAALVIGAFVAAGIYGQYVRAQDSETSAYHSAVMNETGSLNALADARTRADSLAKKCTSTATRLPACDSLAALVADSKKFKALPAVADNSSKETYITRTEDVEANAAAADSVRTNISAAIEALNGELKAFADGQKTVAEKDLELAKLYASALEIAPEPPAPTAEPSADVANPSTPADEAPAPQAPAPQQQAPEPPASNNDGTYSRNNENQPPAPPAQPVPPAQPEPAPVPEPAPTAEAPAPQVPPADGGTGTN</sequence>
<proteinExistence type="predicted"/>
<comment type="caution">
    <text evidence="2">The sequence shown here is derived from an EMBL/GenBank/DDBJ whole genome shotgun (WGS) entry which is preliminary data.</text>
</comment>
<keyword evidence="3" id="KW-1185">Reference proteome</keyword>
<feature type="compositionally biased region" description="Polar residues" evidence="1">
    <location>
        <begin position="202"/>
        <end position="215"/>
    </location>
</feature>
<feature type="region of interest" description="Disordered" evidence="1">
    <location>
        <begin position="161"/>
        <end position="258"/>
    </location>
</feature>
<organism evidence="2 3">
    <name type="scientific">Arcanobacterium wilhelmae</name>
    <dbReference type="NCBI Taxonomy" id="1803177"/>
    <lineage>
        <taxon>Bacteria</taxon>
        <taxon>Bacillati</taxon>
        <taxon>Actinomycetota</taxon>
        <taxon>Actinomycetes</taxon>
        <taxon>Actinomycetales</taxon>
        <taxon>Actinomycetaceae</taxon>
        <taxon>Arcanobacterium</taxon>
    </lineage>
</organism>
<evidence type="ECO:0000313" key="2">
    <source>
        <dbReference type="EMBL" id="MDP9801236.1"/>
    </source>
</evidence>
<protein>
    <submittedName>
        <fullName evidence="2">Uncharacterized protein</fullName>
    </submittedName>
</protein>
<evidence type="ECO:0000256" key="1">
    <source>
        <dbReference type="SAM" id="MobiDB-lite"/>
    </source>
</evidence>
<reference evidence="2 3" key="1">
    <citation type="submission" date="2023-07" db="EMBL/GenBank/DDBJ databases">
        <title>Sequencing the genomes of 1000 actinobacteria strains.</title>
        <authorList>
            <person name="Klenk H.-P."/>
        </authorList>
    </citation>
    <scope>NUCLEOTIDE SEQUENCE [LARGE SCALE GENOMIC DNA]</scope>
    <source>
        <strain evidence="2 3">DSM 102162</strain>
    </source>
</reference>
<gene>
    <name evidence="2" type="ORF">J2S49_001312</name>
</gene>
<name>A0ABT9NBZ3_9ACTO</name>
<dbReference type="RefSeq" id="WP_278059077.1">
    <property type="nucleotide sequence ID" value="NZ_CP121247.1"/>
</dbReference>